<proteinExistence type="predicted"/>
<dbReference type="eggNOG" id="COG0079">
    <property type="taxonomic scope" value="Bacteria"/>
</dbReference>
<gene>
    <name evidence="1" type="ORF">L485_09635</name>
</gene>
<organism evidence="1 2">
    <name type="scientific">Sphingobium baderi LL03</name>
    <dbReference type="NCBI Taxonomy" id="1114964"/>
    <lineage>
        <taxon>Bacteria</taxon>
        <taxon>Pseudomonadati</taxon>
        <taxon>Pseudomonadota</taxon>
        <taxon>Alphaproteobacteria</taxon>
        <taxon>Sphingomonadales</taxon>
        <taxon>Sphingomonadaceae</taxon>
        <taxon>Sphingobium</taxon>
    </lineage>
</organism>
<accession>T0HRF7</accession>
<dbReference type="EMBL" id="ATIB01000054">
    <property type="protein sequence ID" value="EQB01885.1"/>
    <property type="molecule type" value="Genomic_DNA"/>
</dbReference>
<dbReference type="InterPro" id="IPR015424">
    <property type="entry name" value="PyrdxlP-dep_Trfase"/>
</dbReference>
<dbReference type="Gene3D" id="3.90.1150.10">
    <property type="entry name" value="Aspartate Aminotransferase, domain 1"/>
    <property type="match status" value="1"/>
</dbReference>
<dbReference type="PATRIC" id="fig|1114964.3.peg.1875"/>
<reference evidence="1 2" key="1">
    <citation type="journal article" date="2013" name="Genome Announc.">
        <title>Draft Genome Sequence of a Hexachlorocyclohexane-Degrading Bacterium, Sphingobium baderi Strain LL03T.</title>
        <authorList>
            <person name="Kaur J."/>
            <person name="Verma H."/>
            <person name="Tripathi C."/>
            <person name="Khurana J.P."/>
            <person name="Lal R."/>
        </authorList>
    </citation>
    <scope>NUCLEOTIDE SEQUENCE [LARGE SCALE GENOMIC DNA]</scope>
    <source>
        <strain evidence="1 2">LL03</strain>
    </source>
</reference>
<sequence length="104" mass="11508">MSAAAIAIGTAAYRDRDWISRMRLRLTAEAVSLDTVLSEAGLRPIGACPLFRLVETDNAQALFETLAARAILTRPFIENPRWLRFGLPADENAFVRLKEALVHG</sequence>
<dbReference type="SUPFAM" id="SSF53383">
    <property type="entry name" value="PLP-dependent transferases"/>
    <property type="match status" value="1"/>
</dbReference>
<dbReference type="AlphaFoldDB" id="T0HRF7"/>
<keyword evidence="2" id="KW-1185">Reference proteome</keyword>
<evidence type="ECO:0000313" key="2">
    <source>
        <dbReference type="Proteomes" id="UP000015524"/>
    </source>
</evidence>
<comment type="caution">
    <text evidence="1">The sequence shown here is derived from an EMBL/GenBank/DDBJ whole genome shotgun (WGS) entry which is preliminary data.</text>
</comment>
<evidence type="ECO:0008006" key="3">
    <source>
        <dbReference type="Google" id="ProtNLM"/>
    </source>
</evidence>
<name>T0HRF7_9SPHN</name>
<protein>
    <recommendedName>
        <fullName evidence="3">Aminotransferase class I/classII domain-containing protein</fullName>
    </recommendedName>
</protein>
<dbReference type="Proteomes" id="UP000015524">
    <property type="component" value="Unassembled WGS sequence"/>
</dbReference>
<dbReference type="InterPro" id="IPR015422">
    <property type="entry name" value="PyrdxlP-dep_Trfase_small"/>
</dbReference>
<evidence type="ECO:0000313" key="1">
    <source>
        <dbReference type="EMBL" id="EQB01885.1"/>
    </source>
</evidence>